<accession>A0A179GD43</accession>
<name>A0A179GD43_PURLI</name>
<sequence length="270" mass="29372">MATRLFSNRIALSSALVATATAGVYTALVYRRVSTTPPNTITSANAVSESFAKSATIRNLVNPRGYVAMSDSRSVTLELPRRDSEEDDGWTGLASEQQGPSDQVLLASFVKGFFGGRVFQPERIALGVLRLQAGPFPGLTTPERRIWSTEELSNDTLPPPSSTIFGAFQVAAIDIANTETDEDPTVSANQGTTSSVDVLYGSSEGHFAGCHRFSVCRDGRKVKLALECVTCNPTVDAPLRPAFMFWFHRVYAMLLFRDALSNVRQVARLE</sequence>
<dbReference type="Proteomes" id="UP000078340">
    <property type="component" value="Unassembled WGS sequence"/>
</dbReference>
<gene>
    <name evidence="2" type="ORF">VFPFJ_10733</name>
</gene>
<dbReference type="EMBL" id="LSBI01000016">
    <property type="protein sequence ID" value="OAQ75744.1"/>
    <property type="molecule type" value="Genomic_DNA"/>
</dbReference>
<evidence type="ECO:0000313" key="2">
    <source>
        <dbReference type="EMBL" id="OAQ75744.1"/>
    </source>
</evidence>
<dbReference type="KEGG" id="plj:28892850"/>
<evidence type="ECO:0000313" key="3">
    <source>
        <dbReference type="Proteomes" id="UP000078340"/>
    </source>
</evidence>
<reference evidence="2 3" key="1">
    <citation type="submission" date="2016-02" db="EMBL/GenBank/DDBJ databases">
        <title>Biosynthesis of antibiotic leucinostatins and their inhibition on Phytophthora in bio-control Purpureocillium lilacinum.</title>
        <authorList>
            <person name="Wang G."/>
            <person name="Liu Z."/>
            <person name="Lin R."/>
            <person name="Li E."/>
            <person name="Mao Z."/>
            <person name="Ling J."/>
            <person name="Yin W."/>
            <person name="Xie B."/>
        </authorList>
    </citation>
    <scope>NUCLEOTIDE SEQUENCE [LARGE SCALE GENOMIC DNA]</scope>
    <source>
        <strain evidence="2">PLFJ-1</strain>
    </source>
</reference>
<proteinExistence type="predicted"/>
<feature type="region of interest" description="Disordered" evidence="1">
    <location>
        <begin position="78"/>
        <end position="97"/>
    </location>
</feature>
<organism evidence="2 3">
    <name type="scientific">Purpureocillium lilacinum</name>
    <name type="common">Paecilomyces lilacinus</name>
    <dbReference type="NCBI Taxonomy" id="33203"/>
    <lineage>
        <taxon>Eukaryota</taxon>
        <taxon>Fungi</taxon>
        <taxon>Dikarya</taxon>
        <taxon>Ascomycota</taxon>
        <taxon>Pezizomycotina</taxon>
        <taxon>Sordariomycetes</taxon>
        <taxon>Hypocreomycetidae</taxon>
        <taxon>Hypocreales</taxon>
        <taxon>Ophiocordycipitaceae</taxon>
        <taxon>Purpureocillium</taxon>
    </lineage>
</organism>
<comment type="caution">
    <text evidence="2">The sequence shown here is derived from an EMBL/GenBank/DDBJ whole genome shotgun (WGS) entry which is preliminary data.</text>
</comment>
<dbReference type="OMA" id="HYESMTC"/>
<dbReference type="GeneID" id="28892850"/>
<protein>
    <submittedName>
        <fullName evidence="2">Uncharacterized protein</fullName>
    </submittedName>
</protein>
<evidence type="ECO:0000256" key="1">
    <source>
        <dbReference type="SAM" id="MobiDB-lite"/>
    </source>
</evidence>
<dbReference type="AlphaFoldDB" id="A0A179GD43"/>